<dbReference type="AlphaFoldDB" id="A0A315XNW7"/>
<evidence type="ECO:0000313" key="1">
    <source>
        <dbReference type="EMBL" id="PWB88091.1"/>
    </source>
</evidence>
<organism evidence="1 2">
    <name type="scientific">Methanobrevibacter thaueri</name>
    <dbReference type="NCBI Taxonomy" id="190975"/>
    <lineage>
        <taxon>Archaea</taxon>
        <taxon>Methanobacteriati</taxon>
        <taxon>Methanobacteriota</taxon>
        <taxon>Methanomada group</taxon>
        <taxon>Methanobacteria</taxon>
        <taxon>Methanobacteriales</taxon>
        <taxon>Methanobacteriaceae</taxon>
        <taxon>Methanobrevibacter</taxon>
    </lineage>
</organism>
<evidence type="ECO:0000313" key="2">
    <source>
        <dbReference type="Proteomes" id="UP000251717"/>
    </source>
</evidence>
<accession>A0A315XNW7</accession>
<sequence length="57" mass="6686">MKNIYTHVYLLTVSVSPHYCFGVLSMLSNGGENCGVNYLHHRNILFQYYDNDNPIYR</sequence>
<name>A0A315XNW7_9EURY</name>
<proteinExistence type="predicted"/>
<keyword evidence="2" id="KW-1185">Reference proteome</keyword>
<comment type="caution">
    <text evidence="1">The sequence shown here is derived from an EMBL/GenBank/DDBJ whole genome shotgun (WGS) entry which is preliminary data.</text>
</comment>
<dbReference type="EMBL" id="MZGS01000014">
    <property type="protein sequence ID" value="PWB88091.1"/>
    <property type="molecule type" value="Genomic_DNA"/>
</dbReference>
<gene>
    <name evidence="1" type="ORF">MBBTH_02350</name>
</gene>
<reference evidence="1 2" key="1">
    <citation type="submission" date="2017-03" db="EMBL/GenBank/DDBJ databases">
        <title>Genome sequence of Methanobrevibacter thaueri.</title>
        <authorList>
            <person name="Poehlein A."/>
            <person name="Seedorf H."/>
            <person name="Daniel R."/>
        </authorList>
    </citation>
    <scope>NUCLEOTIDE SEQUENCE [LARGE SCALE GENOMIC DNA]</scope>
    <source>
        <strain evidence="1 2">DSM 11995</strain>
    </source>
</reference>
<dbReference type="Proteomes" id="UP000251717">
    <property type="component" value="Unassembled WGS sequence"/>
</dbReference>
<protein>
    <submittedName>
        <fullName evidence="1">Uncharacterized protein</fullName>
    </submittedName>
</protein>